<reference evidence="1 2" key="1">
    <citation type="submission" date="2021-06" db="EMBL/GenBank/DDBJ databases">
        <authorList>
            <person name="Palmer J.M."/>
        </authorList>
    </citation>
    <scope>NUCLEOTIDE SEQUENCE [LARGE SCALE GENOMIC DNA]</scope>
    <source>
        <strain evidence="1 2">AS_MEX2019</strain>
        <tissue evidence="1">Muscle</tissue>
    </source>
</reference>
<dbReference type="Proteomes" id="UP001469553">
    <property type="component" value="Unassembled WGS sequence"/>
</dbReference>
<organism evidence="1 2">
    <name type="scientific">Ameca splendens</name>
    <dbReference type="NCBI Taxonomy" id="208324"/>
    <lineage>
        <taxon>Eukaryota</taxon>
        <taxon>Metazoa</taxon>
        <taxon>Chordata</taxon>
        <taxon>Craniata</taxon>
        <taxon>Vertebrata</taxon>
        <taxon>Euteleostomi</taxon>
        <taxon>Actinopterygii</taxon>
        <taxon>Neopterygii</taxon>
        <taxon>Teleostei</taxon>
        <taxon>Neoteleostei</taxon>
        <taxon>Acanthomorphata</taxon>
        <taxon>Ovalentaria</taxon>
        <taxon>Atherinomorphae</taxon>
        <taxon>Cyprinodontiformes</taxon>
        <taxon>Goodeidae</taxon>
        <taxon>Ameca</taxon>
    </lineage>
</organism>
<keyword evidence="2" id="KW-1185">Reference proteome</keyword>
<gene>
    <name evidence="1" type="ORF">AMECASPLE_012239</name>
</gene>
<evidence type="ECO:0000313" key="2">
    <source>
        <dbReference type="Proteomes" id="UP001469553"/>
    </source>
</evidence>
<proteinExistence type="predicted"/>
<protein>
    <submittedName>
        <fullName evidence="1">Uncharacterized protein</fullName>
    </submittedName>
</protein>
<comment type="caution">
    <text evidence="1">The sequence shown here is derived from an EMBL/GenBank/DDBJ whole genome shotgun (WGS) entry which is preliminary data.</text>
</comment>
<sequence>MVALRQEEPGFKSHVLPIHAWDLSGFLPLGIDISPPTLQEQAAFKVDSLAMRWREGEDMQERSHRVVT</sequence>
<accession>A0ABV1A7B1</accession>
<evidence type="ECO:0000313" key="1">
    <source>
        <dbReference type="EMBL" id="MEQ2314444.1"/>
    </source>
</evidence>
<dbReference type="EMBL" id="JAHRIP010085400">
    <property type="protein sequence ID" value="MEQ2314444.1"/>
    <property type="molecule type" value="Genomic_DNA"/>
</dbReference>
<name>A0ABV1A7B1_9TELE</name>